<evidence type="ECO:0000313" key="7">
    <source>
        <dbReference type="Proteomes" id="UP000887578"/>
    </source>
</evidence>
<dbReference type="Proteomes" id="UP000887578">
    <property type="component" value="Unplaced"/>
</dbReference>
<dbReference type="WBParaSite" id="PDA_v2.g28254.t1">
    <property type="protein sequence ID" value="PDA_v2.g28254.t1"/>
    <property type="gene ID" value="PDA_v2.g28254"/>
</dbReference>
<dbReference type="Gene3D" id="3.30.170.10">
    <property type="entry name" value="Cyclin-dependent kinase, regulatory subunit"/>
    <property type="match status" value="1"/>
</dbReference>
<sequence>MSQDEFYYSSKYEDDVYEYRHVHVPKHVAKLVPKNKLMTETEWRNLGIQQSPGWQHYMVHGPERHIILFRRPLPGVNPNAVNRSATSNEVGVRG</sequence>
<dbReference type="SUPFAM" id="SSF55637">
    <property type="entry name" value="Cell cycle regulatory proteins"/>
    <property type="match status" value="1"/>
</dbReference>
<dbReference type="PRINTS" id="PR00296">
    <property type="entry name" value="CYCLINKINASE"/>
</dbReference>
<dbReference type="GO" id="GO:0051301">
    <property type="term" value="P:cell division"/>
    <property type="evidence" value="ECO:0007669"/>
    <property type="project" value="UniProtKB-UniRule"/>
</dbReference>
<evidence type="ECO:0000256" key="2">
    <source>
        <dbReference type="ARBA" id="ARBA00022618"/>
    </source>
</evidence>
<dbReference type="InterPro" id="IPR000789">
    <property type="entry name" value="Cyclin-dep_kinase_reg-sub"/>
</dbReference>
<dbReference type="FunFam" id="3.30.170.10:FF:000001">
    <property type="entry name" value="Cyclin-dependent kinases regulatory subunit"/>
    <property type="match status" value="1"/>
</dbReference>
<dbReference type="Pfam" id="PF01111">
    <property type="entry name" value="CKS"/>
    <property type="match status" value="1"/>
</dbReference>
<dbReference type="SMART" id="SM01084">
    <property type="entry name" value="CKS"/>
    <property type="match status" value="1"/>
</dbReference>
<proteinExistence type="inferred from homology"/>
<dbReference type="PANTHER" id="PTHR23415">
    <property type="entry name" value="CYCLIN-DEPENDENT KINASES REGULATORY SUBUNIT/60S RIBOSOME SUBUNIT BIOGENESIS PROTEIN NIP7"/>
    <property type="match status" value="1"/>
</dbReference>
<comment type="similarity">
    <text evidence="1 6">Belongs to the CKS family.</text>
</comment>
<keyword evidence="3 6" id="KW-0131">Cell cycle</keyword>
<dbReference type="AlphaFoldDB" id="A0A914QFN9"/>
<evidence type="ECO:0000256" key="3">
    <source>
        <dbReference type="ARBA" id="ARBA00023306"/>
    </source>
</evidence>
<organism evidence="7 8">
    <name type="scientific">Panagrolaimus davidi</name>
    <dbReference type="NCBI Taxonomy" id="227884"/>
    <lineage>
        <taxon>Eukaryota</taxon>
        <taxon>Metazoa</taxon>
        <taxon>Ecdysozoa</taxon>
        <taxon>Nematoda</taxon>
        <taxon>Chromadorea</taxon>
        <taxon>Rhabditida</taxon>
        <taxon>Tylenchina</taxon>
        <taxon>Panagrolaimomorpha</taxon>
        <taxon>Panagrolaimoidea</taxon>
        <taxon>Panagrolaimidae</taxon>
        <taxon>Panagrolaimus</taxon>
    </lineage>
</organism>
<protein>
    <recommendedName>
        <fullName evidence="5 6">Cyclin-dependent kinases regulatory subunit</fullName>
    </recommendedName>
</protein>
<evidence type="ECO:0000256" key="1">
    <source>
        <dbReference type="ARBA" id="ARBA00007782"/>
    </source>
</evidence>
<evidence type="ECO:0000256" key="4">
    <source>
        <dbReference type="ARBA" id="ARBA00066120"/>
    </source>
</evidence>
<reference evidence="8" key="1">
    <citation type="submission" date="2022-11" db="UniProtKB">
        <authorList>
            <consortium name="WormBaseParasite"/>
        </authorList>
    </citation>
    <scope>IDENTIFICATION</scope>
</reference>
<evidence type="ECO:0000313" key="8">
    <source>
        <dbReference type="WBParaSite" id="PDA_v2.g28254.t1"/>
    </source>
</evidence>
<name>A0A914QFN9_9BILA</name>
<evidence type="ECO:0000256" key="6">
    <source>
        <dbReference type="RuleBase" id="RU311113"/>
    </source>
</evidence>
<dbReference type="GO" id="GO:0016538">
    <property type="term" value="F:cyclin-dependent protein serine/threonine kinase regulator activity"/>
    <property type="evidence" value="ECO:0007669"/>
    <property type="project" value="InterPro"/>
</dbReference>
<comment type="subunit">
    <text evidence="4">Forms a homohexamer that can probably bind six kinase subunits. Interacts with cdk-1.</text>
</comment>
<dbReference type="InterPro" id="IPR036858">
    <property type="entry name" value="Cyclin-dep_kinase_reg-sub_sf"/>
</dbReference>
<keyword evidence="2 6" id="KW-0132">Cell division</keyword>
<keyword evidence="7" id="KW-1185">Reference proteome</keyword>
<dbReference type="PROSITE" id="PS00944">
    <property type="entry name" value="CKS_1"/>
    <property type="match status" value="1"/>
</dbReference>
<evidence type="ECO:0000256" key="5">
    <source>
        <dbReference type="ARBA" id="ARBA00068939"/>
    </source>
</evidence>
<comment type="function">
    <text evidence="6">Binds to the catalytic subunit of the cyclin dependent kinases and is essential for their biological function.</text>
</comment>
<accession>A0A914QFN9</accession>